<dbReference type="EMBL" id="CP045897">
    <property type="protein sequence ID" value="QQP51746.1"/>
    <property type="molecule type" value="Genomic_DNA"/>
</dbReference>
<evidence type="ECO:0000313" key="4">
    <source>
        <dbReference type="EMBL" id="QQP51746.1"/>
    </source>
</evidence>
<feature type="compositionally biased region" description="Polar residues" evidence="2">
    <location>
        <begin position="878"/>
        <end position="887"/>
    </location>
</feature>
<evidence type="ECO:0000256" key="2">
    <source>
        <dbReference type="SAM" id="MobiDB-lite"/>
    </source>
</evidence>
<dbReference type="OrthoDB" id="69269at2759"/>
<dbReference type="Pfam" id="PF02862">
    <property type="entry name" value="DDHD"/>
    <property type="match status" value="1"/>
</dbReference>
<organism evidence="4 5">
    <name type="scientific">Caligus rogercresseyi</name>
    <name type="common">Sea louse</name>
    <dbReference type="NCBI Taxonomy" id="217165"/>
    <lineage>
        <taxon>Eukaryota</taxon>
        <taxon>Metazoa</taxon>
        <taxon>Ecdysozoa</taxon>
        <taxon>Arthropoda</taxon>
        <taxon>Crustacea</taxon>
        <taxon>Multicrustacea</taxon>
        <taxon>Hexanauplia</taxon>
        <taxon>Copepoda</taxon>
        <taxon>Siphonostomatoida</taxon>
        <taxon>Caligidae</taxon>
        <taxon>Caligus</taxon>
    </lineage>
</organism>
<feature type="region of interest" description="Disordered" evidence="2">
    <location>
        <begin position="847"/>
        <end position="891"/>
    </location>
</feature>
<dbReference type="GO" id="GO:0004620">
    <property type="term" value="F:phospholipase activity"/>
    <property type="evidence" value="ECO:0007669"/>
    <property type="project" value="TreeGrafter"/>
</dbReference>
<dbReference type="PROSITE" id="PS51043">
    <property type="entry name" value="DDHD"/>
    <property type="match status" value="1"/>
</dbReference>
<evidence type="ECO:0000259" key="3">
    <source>
        <dbReference type="PROSITE" id="PS51043"/>
    </source>
</evidence>
<dbReference type="SMART" id="SM01127">
    <property type="entry name" value="DDHD"/>
    <property type="match status" value="1"/>
</dbReference>
<dbReference type="GO" id="GO:0030134">
    <property type="term" value="C:COPII-coated ER to Golgi transport vesicle"/>
    <property type="evidence" value="ECO:0007669"/>
    <property type="project" value="TreeGrafter"/>
</dbReference>
<dbReference type="Gene3D" id="1.10.150.50">
    <property type="entry name" value="Transcription Factor, Ets-1"/>
    <property type="match status" value="1"/>
</dbReference>
<dbReference type="AlphaFoldDB" id="A0A7T8KAU2"/>
<accession>A0A7T8KAU2</accession>
<name>A0A7T8KAU2_CALRO</name>
<reference evidence="5" key="1">
    <citation type="submission" date="2021-01" db="EMBL/GenBank/DDBJ databases">
        <title>Caligus Genome Assembly.</title>
        <authorList>
            <person name="Gallardo-Escarate C."/>
        </authorList>
    </citation>
    <scope>NUCLEOTIDE SEQUENCE [LARGE SCALE GENOMIC DNA]</scope>
</reference>
<feature type="compositionally biased region" description="Low complexity" evidence="2">
    <location>
        <begin position="853"/>
        <end position="862"/>
    </location>
</feature>
<feature type="domain" description="DDHD" evidence="3">
    <location>
        <begin position="509"/>
        <end position="708"/>
    </location>
</feature>
<dbReference type="PANTHER" id="PTHR23509">
    <property type="entry name" value="PA-PL1 PHOSPHOLIPASE FAMILY"/>
    <property type="match status" value="1"/>
</dbReference>
<gene>
    <name evidence="4" type="ORF">FKW44_013188</name>
</gene>
<dbReference type="InterPro" id="IPR058055">
    <property type="entry name" value="PA-PLA1"/>
</dbReference>
<comment type="similarity">
    <text evidence="1">Belongs to the PA-PLA1 family.</text>
</comment>
<dbReference type="GO" id="GO:0046872">
    <property type="term" value="F:metal ion binding"/>
    <property type="evidence" value="ECO:0007669"/>
    <property type="project" value="InterPro"/>
</dbReference>
<evidence type="ECO:0000313" key="5">
    <source>
        <dbReference type="Proteomes" id="UP000595437"/>
    </source>
</evidence>
<proteinExistence type="inferred from homology"/>
<feature type="region of interest" description="Disordered" evidence="2">
    <location>
        <begin position="1"/>
        <end position="30"/>
    </location>
</feature>
<keyword evidence="5" id="KW-1185">Reference proteome</keyword>
<dbReference type="InterPro" id="IPR004177">
    <property type="entry name" value="DDHD_dom"/>
</dbReference>
<protein>
    <submittedName>
        <fullName evidence="4">SEC23interacting proteinlike</fullName>
    </submittedName>
</protein>
<sequence>MNPLLAPGSSSYAVPRHASPSSSAPCTHPEPGARLTSTFLCHSSPGHTEFIASSLVLPNGDHLGGNTHYWKPFDQMDSGRMESASGRGSVSVLGGRYDAILEEREPDGPTHIMRASWFYQGPTSHWIPFPESAVATLEAHYTDSSMGHQKRISLGNDLGIIVFHSREIMFYTPPSPQIDAARLDNWGQTNQVDIKMALRKEPSPTPRIVHRGLEGLPPIPEGESEEMEHLIFVVHGVGKYCDMKLRDLTGVVSSTRDKMASLSEKHFQSAHLAGSARRIELLPITWHGTLHGEDTGTDARLRPLTLKSIPKLRNFMNDTLMDILFYTSPVFGQTIVDTVVSEINRVYRKFLDRNPSFSGTVSVMGHSLGSVILFDILSHQKAEEEVLEPKAEEETTKPTVLDDPKVETIEELFKKLDIGSEYSELFVSEGIDLGSLKTFSSEDLKEVALPEEAVKKIMGFFSGGPSLAKTEEEEGTTLDDYNKKAIKSDVEYVRGPAGTGQLSVHYPQLDFQPSAFYALGSPIALFLAIRGISSLGEDFSLPTCPEFFNIFHPYDPVAYRMEAMVNPQYSELRPLTIPHHMGRKRMHLELKDTVTKLMTSDIRKKILEGVSYTLSSVYNMATGQTQAPDELERTVEDEVLRKEELRRREDESNPKTMRSGLNGGNRIDYVLQEAPLESFNEYLFAIASHISYWESEDVALLILKNVYSKMNIRCDEDINVHNHSEMGSFVDGSQPMRMPGHPPATNLPYVPYAVPSPQVPPNIIPPPQVPLTLMPSPQVPPTLMSGPAAPPTLMSCPAAPPTLMSAPQVPLIPVGPSANTQIYTPSLPPSIEPVSSSMPPQFYDPNALLQTQGGSSTTTKSGVPPPPMPTLYDPNTAIPLNTPTSRPSGYPKVYHGVPSSGTGYQMGMDPTAPLAYNAAPIGPPPMGGAFQGNK</sequence>
<evidence type="ECO:0000256" key="1">
    <source>
        <dbReference type="ARBA" id="ARBA00038464"/>
    </source>
</evidence>
<dbReference type="PANTHER" id="PTHR23509:SF10">
    <property type="entry name" value="LD21067P"/>
    <property type="match status" value="1"/>
</dbReference>
<dbReference type="InterPro" id="IPR013761">
    <property type="entry name" value="SAM/pointed_sf"/>
</dbReference>
<dbReference type="Proteomes" id="UP000595437">
    <property type="component" value="Chromosome 8"/>
</dbReference>